<evidence type="ECO:0000313" key="3">
    <source>
        <dbReference type="EMBL" id="ODM96387.1"/>
    </source>
</evidence>
<feature type="compositionally biased region" description="Basic and acidic residues" evidence="2">
    <location>
        <begin position="46"/>
        <end position="56"/>
    </location>
</feature>
<feature type="region of interest" description="Disordered" evidence="2">
    <location>
        <begin position="157"/>
        <end position="206"/>
    </location>
</feature>
<comment type="caution">
    <text evidence="3">The sequence shown here is derived from an EMBL/GenBank/DDBJ whole genome shotgun (WGS) entry which is preliminary data.</text>
</comment>
<feature type="region of interest" description="Disordered" evidence="2">
    <location>
        <begin position="1"/>
        <end position="56"/>
    </location>
</feature>
<protein>
    <recommendedName>
        <fullName evidence="5">Coiled-coil domain-containing protein</fullName>
    </recommendedName>
</protein>
<feature type="compositionally biased region" description="Low complexity" evidence="2">
    <location>
        <begin position="27"/>
        <end position="41"/>
    </location>
</feature>
<gene>
    <name evidence="3" type="ORF">Ocin01_10288</name>
</gene>
<keyword evidence="4" id="KW-1185">Reference proteome</keyword>
<feature type="coiled-coil region" evidence="1">
    <location>
        <begin position="1000"/>
        <end position="1057"/>
    </location>
</feature>
<evidence type="ECO:0000313" key="4">
    <source>
        <dbReference type="Proteomes" id="UP000094527"/>
    </source>
</evidence>
<feature type="coiled-coil region" evidence="1">
    <location>
        <begin position="470"/>
        <end position="511"/>
    </location>
</feature>
<evidence type="ECO:0000256" key="1">
    <source>
        <dbReference type="SAM" id="Coils"/>
    </source>
</evidence>
<proteinExistence type="predicted"/>
<dbReference type="Proteomes" id="UP000094527">
    <property type="component" value="Unassembled WGS sequence"/>
</dbReference>
<reference evidence="3 4" key="1">
    <citation type="journal article" date="2016" name="Genome Biol. Evol.">
        <title>Gene Family Evolution Reflects Adaptation to Soil Environmental Stressors in the Genome of the Collembolan Orchesella cincta.</title>
        <authorList>
            <person name="Faddeeva-Vakhrusheva A."/>
            <person name="Derks M.F."/>
            <person name="Anvar S.Y."/>
            <person name="Agamennone V."/>
            <person name="Suring W."/>
            <person name="Smit S."/>
            <person name="van Straalen N.M."/>
            <person name="Roelofs D."/>
        </authorList>
    </citation>
    <scope>NUCLEOTIDE SEQUENCE [LARGE SCALE GENOMIC DNA]</scope>
    <source>
        <tissue evidence="3">Mixed pool</tissue>
    </source>
</reference>
<feature type="coiled-coil region" evidence="1">
    <location>
        <begin position="759"/>
        <end position="849"/>
    </location>
</feature>
<feature type="compositionally biased region" description="Polar residues" evidence="2">
    <location>
        <begin position="1"/>
        <end position="18"/>
    </location>
</feature>
<sequence length="1260" mass="145673">MTNPYMISTMESSNNTAVPSEKSVEFASATASTANATTSSHAKVKHRDDAAQEASERRRIWAMAAASAAEMLKELTKKPPPEFDDVTQNFAPITPSEWAEKRKILEAMKDPMQDIEEITDGQVADELFYDPDATDDDLGMFLGVSDADLKDMYRGSADNGLKQNKFRTSKPEVSQRYSTVAKDAEKSTEQVRGSQDRASVSSAGSVSQQHKSSFVILRAASHDADAMPTESVHVRASETEVELRTENVDAHKKGSNQTLVSNSADDLFFSYAEQENDGVENEDEVTEDSEMEMYQPANVHINVNEALVGLEDLLEDLKMEARITDRFKYKTVNKYSLLLQALVTYQEREMEVISHLKTKKKILNALHQFVKQEAEAAAKAVIADEENKEEEKDEGQVLDLIGKHEGEGGDDENKKDSQGLSIEEMPAATILHVLQLKQLEFERTLLNLHYARMVKPSDLSKEIKDGRRQVNDLQLEISSIHQEMGQVQNEIRIQEKLVIEEEKSVEKLELEALTKQGEVQVLANKPVHIAKEADREAQKLEQYQDTHDNLCLRYMDGMEVYRTNQAKVDILTTELNNLTKMEAKLAQQKKTATRDYDVLFNQMDSLMSREHIMLERATVLTDRMQQLLKQKKRILDEQHRMFNEANKSLREAQRLERAIRMAADAYLNAKLAYDKMRTAFDAARPSDQTNNWEKLSRMLNREIFNLKGALDKKLDEANYKSGMVTQLQDKLNELYEQQVASGKELQDLIRTTVRKRREREEKSEQCIKLESQIQRIALEKKTREIAINDCLRSEKIIFRQLTKMQKKFNQLKTEKSAIINELSAGRVKVQETKVKAENLKIKLNAYIAQTQLFESMIKEKYYIILNARIKRDTIKNDAMRSRTKFRFYRNQKFELLLNNKTLRREADKQKLESVQIRKDFEKATNTADEMAINYRVRTEEVCTFHEYIYCYQKILLRGSEGITIREVEKTKLHSLYEETRKHVFIVQMNQPDESAYFKKIEKLRNQFYQITQQRRELETKLNDDDNPSRVREIDFEKLKEKENVEVLEKRLDLREENLATRDVIGLERTLMENHLTKITEDSLDQAIYLKDFYGEQVKAIVNIRKSLNNISQQIDGFICENAIASAQADIAEKHFHHCKQVLQNAEERWANGHSPTDDMREEWNRMQWRNNMLGKAKANTKKKGFLRQVKPRNGTQIQANKWSSSRRKLEDPESSVLGWRFSAVSNPIVSHYSQIKFESKCMLGVSHSHEKNKNAKRSGK</sequence>
<feature type="coiled-coil region" evidence="1">
    <location>
        <begin position="617"/>
        <end position="665"/>
    </location>
</feature>
<dbReference type="EMBL" id="LJIJ01000544">
    <property type="protein sequence ID" value="ODM96387.1"/>
    <property type="molecule type" value="Genomic_DNA"/>
</dbReference>
<dbReference type="STRING" id="48709.A0A1D2MTI1"/>
<evidence type="ECO:0000256" key="2">
    <source>
        <dbReference type="SAM" id="MobiDB-lite"/>
    </source>
</evidence>
<dbReference type="AlphaFoldDB" id="A0A1D2MTI1"/>
<evidence type="ECO:0008006" key="5">
    <source>
        <dbReference type="Google" id="ProtNLM"/>
    </source>
</evidence>
<name>A0A1D2MTI1_ORCCI</name>
<accession>A0A1D2MTI1</accession>
<dbReference type="OrthoDB" id="10262929at2759"/>
<keyword evidence="1" id="KW-0175">Coiled coil</keyword>
<organism evidence="3 4">
    <name type="scientific">Orchesella cincta</name>
    <name type="common">Springtail</name>
    <name type="synonym">Podura cincta</name>
    <dbReference type="NCBI Taxonomy" id="48709"/>
    <lineage>
        <taxon>Eukaryota</taxon>
        <taxon>Metazoa</taxon>
        <taxon>Ecdysozoa</taxon>
        <taxon>Arthropoda</taxon>
        <taxon>Hexapoda</taxon>
        <taxon>Collembola</taxon>
        <taxon>Entomobryomorpha</taxon>
        <taxon>Entomobryoidea</taxon>
        <taxon>Orchesellidae</taxon>
        <taxon>Orchesellinae</taxon>
        <taxon>Orchesella</taxon>
    </lineage>
</organism>
<dbReference type="OMA" id="ADEMAIN"/>